<comment type="caution">
    <text evidence="2">The sequence shown here is derived from an EMBL/GenBank/DDBJ whole genome shotgun (WGS) entry which is preliminary data.</text>
</comment>
<sequence length="227" mass="25342">MRYLLCLFIACFSIVVSAQDLPVQKFTTRNGLSNSIVYRITQTRDGFLWFSTDDGLMRYDGSDFTSYSTKDGLQSSFIFGTLETDSSLLVSSYGAGVVNFLPDTCYRISSDNDELKYPIDLFRNKAGLWSIDRNGIVYRFGGNRFKRFLVPGMEKCIASKLLETSSGDLFLATGGYLCRYVAGNKLEKLSIPGLPVNVMFNALLELKDHTILSLPCFAQVMNISPVV</sequence>
<gene>
    <name evidence="2" type="ORF">A3860_31100</name>
</gene>
<keyword evidence="3" id="KW-1185">Reference proteome</keyword>
<accession>A0A1V9FTN6</accession>
<organism evidence="2 3">
    <name type="scientific">Niastella vici</name>
    <dbReference type="NCBI Taxonomy" id="1703345"/>
    <lineage>
        <taxon>Bacteria</taxon>
        <taxon>Pseudomonadati</taxon>
        <taxon>Bacteroidota</taxon>
        <taxon>Chitinophagia</taxon>
        <taxon>Chitinophagales</taxon>
        <taxon>Chitinophagaceae</taxon>
        <taxon>Niastella</taxon>
    </lineage>
</organism>
<proteinExistence type="predicted"/>
<dbReference type="Pfam" id="PF07494">
    <property type="entry name" value="Reg_prop"/>
    <property type="match status" value="1"/>
</dbReference>
<dbReference type="STRING" id="1703345.A3860_31100"/>
<evidence type="ECO:0000313" key="2">
    <source>
        <dbReference type="EMBL" id="OQP61714.1"/>
    </source>
</evidence>
<dbReference type="AlphaFoldDB" id="A0A1V9FTN6"/>
<evidence type="ECO:0008006" key="4">
    <source>
        <dbReference type="Google" id="ProtNLM"/>
    </source>
</evidence>
<dbReference type="InterPro" id="IPR015943">
    <property type="entry name" value="WD40/YVTN_repeat-like_dom_sf"/>
</dbReference>
<keyword evidence="1" id="KW-0732">Signal</keyword>
<dbReference type="SUPFAM" id="SSF63829">
    <property type="entry name" value="Calcium-dependent phosphotriesterase"/>
    <property type="match status" value="1"/>
</dbReference>
<reference evidence="2 3" key="1">
    <citation type="submission" date="2016-03" db="EMBL/GenBank/DDBJ databases">
        <title>Niastella vici sp. nov., isolated from farmland soil.</title>
        <authorList>
            <person name="Chen L."/>
            <person name="Wang D."/>
            <person name="Yang S."/>
            <person name="Wang G."/>
        </authorList>
    </citation>
    <scope>NUCLEOTIDE SEQUENCE [LARGE SCALE GENOMIC DNA]</scope>
    <source>
        <strain evidence="2 3">DJ57</strain>
    </source>
</reference>
<dbReference type="OrthoDB" id="9809670at2"/>
<dbReference type="RefSeq" id="WP_081150433.1">
    <property type="nucleotide sequence ID" value="NZ_LVYD01000056.1"/>
</dbReference>
<dbReference type="Gene3D" id="2.130.10.10">
    <property type="entry name" value="YVTN repeat-like/Quinoprotein amine dehydrogenase"/>
    <property type="match status" value="1"/>
</dbReference>
<dbReference type="EMBL" id="LVYD01000056">
    <property type="protein sequence ID" value="OQP61714.1"/>
    <property type="molecule type" value="Genomic_DNA"/>
</dbReference>
<evidence type="ECO:0000313" key="3">
    <source>
        <dbReference type="Proteomes" id="UP000192796"/>
    </source>
</evidence>
<protein>
    <recommendedName>
        <fullName evidence="4">Two component regulator three Y domain-containing protein</fullName>
    </recommendedName>
</protein>
<dbReference type="Proteomes" id="UP000192796">
    <property type="component" value="Unassembled WGS sequence"/>
</dbReference>
<dbReference type="InterPro" id="IPR011110">
    <property type="entry name" value="Reg_prop"/>
</dbReference>
<evidence type="ECO:0000256" key="1">
    <source>
        <dbReference type="SAM" id="SignalP"/>
    </source>
</evidence>
<feature type="signal peptide" evidence="1">
    <location>
        <begin position="1"/>
        <end position="18"/>
    </location>
</feature>
<name>A0A1V9FTN6_9BACT</name>
<feature type="chain" id="PRO_5010725185" description="Two component regulator three Y domain-containing protein" evidence="1">
    <location>
        <begin position="19"/>
        <end position="227"/>
    </location>
</feature>